<evidence type="ECO:0000313" key="1">
    <source>
        <dbReference type="EMBL" id="MBV2127918.1"/>
    </source>
</evidence>
<gene>
    <name evidence="1" type="ORF">KQY15_02245</name>
</gene>
<proteinExistence type="predicted"/>
<name>A0ABS6MGI3_9GAMM</name>
<reference evidence="1 2" key="1">
    <citation type="submission" date="2021-06" db="EMBL/GenBank/DDBJ databases">
        <title>Rheinheimera indica sp. nov., isolated from deep-sea sediment.</title>
        <authorList>
            <person name="Wang Z."/>
            <person name="Zhang X.-Y."/>
        </authorList>
    </citation>
    <scope>NUCLEOTIDE SEQUENCE [LARGE SCALE GENOMIC DNA]</scope>
    <source>
        <strain evidence="1 2">SM2107</strain>
    </source>
</reference>
<evidence type="ECO:0000313" key="2">
    <source>
        <dbReference type="Proteomes" id="UP000704611"/>
    </source>
</evidence>
<protein>
    <submittedName>
        <fullName evidence="1">Uncharacterized protein</fullName>
    </submittedName>
</protein>
<dbReference type="Proteomes" id="UP000704611">
    <property type="component" value="Unassembled WGS sequence"/>
</dbReference>
<dbReference type="EMBL" id="JAHRID010000001">
    <property type="protein sequence ID" value="MBV2127918.1"/>
    <property type="molecule type" value="Genomic_DNA"/>
</dbReference>
<sequence length="804" mass="86374">MLRSDLKIFKSERMTQNADAGGQRTANEVLNGQLNEVFGNISDIDHAQSAVDIVKVYPSVSTATTELLQDGHLMVNEPPIDPLVNVMLVQSSAINDGSDRAEIVNAIESSLVASLTLRRGMSEMIAGQDQLNALDLQQGAADAGEQSIITLRTGAIYVISVEYTGSEDANWPRFQHFFKVTDIGATAITIAPPLPLPAPGRGRTINGQTRCTVLRDVTTGAGVTYHGVTTLTTDATGTTLEVVNTGGRVTPQITEATERLANKPFEAESGLIRKQVNIPAVGVSYSLEVPDAFPSPDFEVQYISVGKSYVQRFNNASVTDGQLDFSLTRMPDAGTNVQVLYLSTNRYSAYTFPDAIPAGYTLQPLTISGSALRTSDSERYTLQQDPDDPSRFEVRISSSITGTTVTLAVIIDLVDGTPTYYNGYSELEYTALLENDAAAGESATTAEFVLPFNQVLADTFYIAVQRVSGGLLTASGDTAGDVTGTSVSGTIVGNVVTLSFSEPVKLSTLQYNIDEVVELVPPVSLYGINPLRLPNGGAIDYFRPFGVIAVANNQYAQYPSLSPAQTIARRPNSFIDIVDSEGVSLWHPLNENYAYDKDTGEVTIVAVSGFTPPFELIDTLSELALVTGVEQNQLKIASPLQGTFVAGSIVSSVQQLGDLQARVTNSFDQETWNGSFIDSIQGNPATANYNSISYPVELENQSAINERWAIHFIGTTSFRCIGENVGQVATGDTLNDFAPINPATNQPYFIIRELGWGGGWQPGNVLRFNTVAASRPAVLLRSVAAGHSAIEQDSIRLHFRGNAQ</sequence>
<dbReference type="RefSeq" id="WP_217666809.1">
    <property type="nucleotide sequence ID" value="NZ_JAHRID010000001.1"/>
</dbReference>
<comment type="caution">
    <text evidence="1">The sequence shown here is derived from an EMBL/GenBank/DDBJ whole genome shotgun (WGS) entry which is preliminary data.</text>
</comment>
<organism evidence="1 2">
    <name type="scientific">Arsukibacterium indicum</name>
    <dbReference type="NCBI Taxonomy" id="2848612"/>
    <lineage>
        <taxon>Bacteria</taxon>
        <taxon>Pseudomonadati</taxon>
        <taxon>Pseudomonadota</taxon>
        <taxon>Gammaproteobacteria</taxon>
        <taxon>Chromatiales</taxon>
        <taxon>Chromatiaceae</taxon>
        <taxon>Arsukibacterium</taxon>
    </lineage>
</organism>
<accession>A0ABS6MGI3</accession>
<keyword evidence="2" id="KW-1185">Reference proteome</keyword>